<evidence type="ECO:0000313" key="1">
    <source>
        <dbReference type="EMBL" id="GBM75370.1"/>
    </source>
</evidence>
<organism evidence="1 2">
    <name type="scientific">Araneus ventricosus</name>
    <name type="common">Orbweaver spider</name>
    <name type="synonym">Epeira ventricosa</name>
    <dbReference type="NCBI Taxonomy" id="182803"/>
    <lineage>
        <taxon>Eukaryota</taxon>
        <taxon>Metazoa</taxon>
        <taxon>Ecdysozoa</taxon>
        <taxon>Arthropoda</taxon>
        <taxon>Chelicerata</taxon>
        <taxon>Arachnida</taxon>
        <taxon>Araneae</taxon>
        <taxon>Araneomorphae</taxon>
        <taxon>Entelegynae</taxon>
        <taxon>Araneoidea</taxon>
        <taxon>Araneidae</taxon>
        <taxon>Araneus</taxon>
    </lineage>
</organism>
<proteinExistence type="predicted"/>
<dbReference type="AlphaFoldDB" id="A0A4Y2ICU3"/>
<comment type="caution">
    <text evidence="1">The sequence shown here is derived from an EMBL/GenBank/DDBJ whole genome shotgun (WGS) entry which is preliminary data.</text>
</comment>
<protein>
    <submittedName>
        <fullName evidence="1">Uncharacterized protein</fullName>
    </submittedName>
</protein>
<dbReference type="EMBL" id="BGPR01002553">
    <property type="protein sequence ID" value="GBM75370.1"/>
    <property type="molecule type" value="Genomic_DNA"/>
</dbReference>
<keyword evidence="2" id="KW-1185">Reference proteome</keyword>
<name>A0A4Y2ICU3_ARAVE</name>
<gene>
    <name evidence="1" type="ORF">AVEN_207266_1</name>
</gene>
<evidence type="ECO:0000313" key="2">
    <source>
        <dbReference type="Proteomes" id="UP000499080"/>
    </source>
</evidence>
<accession>A0A4Y2ICU3</accession>
<sequence>MSPLTSKDPDSKLDFIRDPSCDGPVHLNLTSKVPDSNLISSEIRLVLSRHMLNLTSKVPDSKPDFIRDPSCIEPEIRLVLSQVHVKSDVEGSRFETISSEIRLVLSQVHVKSDVEGSRLNTDFIRDPSCVEPGACKSDVEGSDSKT</sequence>
<dbReference type="Proteomes" id="UP000499080">
    <property type="component" value="Unassembled WGS sequence"/>
</dbReference>
<reference evidence="1 2" key="1">
    <citation type="journal article" date="2019" name="Sci. Rep.">
        <title>Orb-weaving spider Araneus ventricosus genome elucidates the spidroin gene catalogue.</title>
        <authorList>
            <person name="Kono N."/>
            <person name="Nakamura H."/>
            <person name="Ohtoshi R."/>
            <person name="Moran D.A.P."/>
            <person name="Shinohara A."/>
            <person name="Yoshida Y."/>
            <person name="Fujiwara M."/>
            <person name="Mori M."/>
            <person name="Tomita M."/>
            <person name="Arakawa K."/>
        </authorList>
    </citation>
    <scope>NUCLEOTIDE SEQUENCE [LARGE SCALE GENOMIC DNA]</scope>
</reference>